<dbReference type="Pfam" id="PF02992">
    <property type="entry name" value="Transposase_21"/>
    <property type="match status" value="1"/>
</dbReference>
<dbReference type="PANTHER" id="PTHR10775:SF180">
    <property type="entry name" value="TRANSPOSON, EN_SPM-LIKE, TRANSPOSASE-ASSOCIATED DOMAIN PROTEIN-RELATED"/>
    <property type="match status" value="1"/>
</dbReference>
<gene>
    <name evidence="2" type="ORF">E6C27_scaffold131G00450</name>
</gene>
<dbReference type="InterPro" id="IPR004242">
    <property type="entry name" value="Transposase_21"/>
</dbReference>
<reference evidence="2 3" key="1">
    <citation type="submission" date="2019-08" db="EMBL/GenBank/DDBJ databases">
        <title>Draft genome sequences of two oriental melons (Cucumis melo L. var makuwa).</title>
        <authorList>
            <person name="Kwon S.-Y."/>
        </authorList>
    </citation>
    <scope>NUCLEOTIDE SEQUENCE [LARGE SCALE GENOMIC DNA]</scope>
    <source>
        <strain evidence="3">cv. SW 3</strain>
        <tissue evidence="2">Leaf</tissue>
    </source>
</reference>
<name>A0A5A7UKU6_CUCMM</name>
<comment type="caution">
    <text evidence="2">The sequence shown here is derived from an EMBL/GenBank/DDBJ whole genome shotgun (WGS) entry which is preliminary data.</text>
</comment>
<feature type="region of interest" description="Disordered" evidence="1">
    <location>
        <begin position="1"/>
        <end position="46"/>
    </location>
</feature>
<evidence type="ECO:0000313" key="3">
    <source>
        <dbReference type="Proteomes" id="UP000321393"/>
    </source>
</evidence>
<accession>A0A5A7UKU6</accession>
<dbReference type="AlphaFoldDB" id="A0A5A7UKU6"/>
<dbReference type="PANTHER" id="PTHR10775">
    <property type="entry name" value="OS08G0208400 PROTEIN"/>
    <property type="match status" value="1"/>
</dbReference>
<dbReference type="Proteomes" id="UP000321393">
    <property type="component" value="Unassembled WGS sequence"/>
</dbReference>
<sequence>MNAHSAVAHTAHDCSPLGYRPRRPTTETHPPARLQAAAPTQHNPSRPVAASRFFFCNRRASSFVFRNSLSQPAAETDRHREFCHIFLLILSQSRTTIRDHLYVNGIDESYKIWFWHGEQLPESSLYEESSKFDTHMYEENDVGSINETIEVAHEEYSKDPNEFEKLLNDAEKSLYEECKKFTKLSTLVKLYNLKVRYGWSDIRFSELLKTLKEILPTSNEIPTSMYEAKKTLGALGMSYEKIHACHNDCCLYRKEHANATECLECGESRWKYANNANGGKKQIPGKVVWYFPSIPRFKRLFRSIDNAKNLIWHSNERVIDGKLRHPADSPAWKLIDLKWPDFGSEPRNIRLALSADGINPHGEMSSKYSCWPVVIVIHNLPPWLCMKRKFMMLSILISGPRQPGDDIGTYLAPLIEDLKLLWESGVECCDANQEEIFYLFCYGQ</sequence>
<protein>
    <submittedName>
        <fullName evidence="2">Transposase</fullName>
    </submittedName>
</protein>
<proteinExistence type="predicted"/>
<organism evidence="2 3">
    <name type="scientific">Cucumis melo var. makuwa</name>
    <name type="common">Oriental melon</name>
    <dbReference type="NCBI Taxonomy" id="1194695"/>
    <lineage>
        <taxon>Eukaryota</taxon>
        <taxon>Viridiplantae</taxon>
        <taxon>Streptophyta</taxon>
        <taxon>Embryophyta</taxon>
        <taxon>Tracheophyta</taxon>
        <taxon>Spermatophyta</taxon>
        <taxon>Magnoliopsida</taxon>
        <taxon>eudicotyledons</taxon>
        <taxon>Gunneridae</taxon>
        <taxon>Pentapetalae</taxon>
        <taxon>rosids</taxon>
        <taxon>fabids</taxon>
        <taxon>Cucurbitales</taxon>
        <taxon>Cucurbitaceae</taxon>
        <taxon>Benincaseae</taxon>
        <taxon>Cucumis</taxon>
    </lineage>
</organism>
<dbReference type="EMBL" id="SSTE01008862">
    <property type="protein sequence ID" value="KAA0054129.1"/>
    <property type="molecule type" value="Genomic_DNA"/>
</dbReference>
<evidence type="ECO:0000313" key="2">
    <source>
        <dbReference type="EMBL" id="KAA0054129.1"/>
    </source>
</evidence>
<evidence type="ECO:0000256" key="1">
    <source>
        <dbReference type="SAM" id="MobiDB-lite"/>
    </source>
</evidence>
<dbReference type="OrthoDB" id="1729146at2759"/>